<dbReference type="Proteomes" id="UP000186400">
    <property type="component" value="Unassembled WGS sequence"/>
</dbReference>
<dbReference type="AlphaFoldDB" id="A0A1N6XAX7"/>
<reference evidence="1 2" key="1">
    <citation type="submission" date="2017-01" db="EMBL/GenBank/DDBJ databases">
        <authorList>
            <person name="Mah S.A."/>
            <person name="Swanson W.J."/>
            <person name="Moy G.W."/>
            <person name="Vacquier V.D."/>
        </authorList>
    </citation>
    <scope>NUCLEOTIDE SEQUENCE [LARGE SCALE GENOMIC DNA]</scope>
    <source>
        <strain evidence="1 2">ASpG1</strain>
    </source>
</reference>
<dbReference type="SUPFAM" id="SSF88723">
    <property type="entry name" value="PIN domain-like"/>
    <property type="match status" value="1"/>
</dbReference>
<dbReference type="OrthoDB" id="13900at2"/>
<accession>A0A1N6XAX7</accession>
<sequence>MAFFDTILSPLWRVYPSGDLYRRAVQVKVRYRFGFYDSLIVASALEDGCTRLLSEDLQDGQSIDTLTVENPFR</sequence>
<keyword evidence="2" id="KW-1185">Reference proteome</keyword>
<evidence type="ECO:0008006" key="3">
    <source>
        <dbReference type="Google" id="ProtNLM"/>
    </source>
</evidence>
<dbReference type="RefSeq" id="WP_076489841.1">
    <property type="nucleotide sequence ID" value="NZ_FTMS01000022.1"/>
</dbReference>
<dbReference type="InterPro" id="IPR029060">
    <property type="entry name" value="PIN-like_dom_sf"/>
</dbReference>
<dbReference type="EMBL" id="FTMS01000022">
    <property type="protein sequence ID" value="SIQ99476.1"/>
    <property type="molecule type" value="Genomic_DNA"/>
</dbReference>
<protein>
    <recommendedName>
        <fullName evidence="3">PIN domain-containing protein</fullName>
    </recommendedName>
</protein>
<gene>
    <name evidence="1" type="ORF">SAMN05920897_1225</name>
</gene>
<organism evidence="1 2">
    <name type="scientific">Alkalispirochaeta americana</name>
    <dbReference type="NCBI Taxonomy" id="159291"/>
    <lineage>
        <taxon>Bacteria</taxon>
        <taxon>Pseudomonadati</taxon>
        <taxon>Spirochaetota</taxon>
        <taxon>Spirochaetia</taxon>
        <taxon>Spirochaetales</taxon>
        <taxon>Spirochaetaceae</taxon>
        <taxon>Alkalispirochaeta</taxon>
    </lineage>
</organism>
<evidence type="ECO:0000313" key="2">
    <source>
        <dbReference type="Proteomes" id="UP000186400"/>
    </source>
</evidence>
<evidence type="ECO:0000313" key="1">
    <source>
        <dbReference type="EMBL" id="SIQ99476.1"/>
    </source>
</evidence>
<dbReference type="Gene3D" id="3.40.50.1010">
    <property type="entry name" value="5'-nuclease"/>
    <property type="match status" value="1"/>
</dbReference>
<dbReference type="STRING" id="159291.SAMN05920897_1225"/>
<name>A0A1N6XAX7_9SPIO</name>
<proteinExistence type="predicted"/>